<dbReference type="InterPro" id="IPR004119">
    <property type="entry name" value="EcKL"/>
</dbReference>
<protein>
    <recommendedName>
        <fullName evidence="1">CHK kinase-like domain-containing protein</fullName>
    </recommendedName>
</protein>
<evidence type="ECO:0000259" key="1">
    <source>
        <dbReference type="SMART" id="SM00587"/>
    </source>
</evidence>
<gene>
    <name evidence="2" type="ORF">NQ317_001125</name>
</gene>
<dbReference type="InterPro" id="IPR015897">
    <property type="entry name" value="CHK_kinase-like"/>
</dbReference>
<evidence type="ECO:0000313" key="3">
    <source>
        <dbReference type="Proteomes" id="UP001162164"/>
    </source>
</evidence>
<dbReference type="SUPFAM" id="SSF56112">
    <property type="entry name" value="Protein kinase-like (PK-like)"/>
    <property type="match status" value="1"/>
</dbReference>
<accession>A0ABQ9JHT6</accession>
<evidence type="ECO:0000313" key="2">
    <source>
        <dbReference type="EMBL" id="KAJ8977761.1"/>
    </source>
</evidence>
<keyword evidence="3" id="KW-1185">Reference proteome</keyword>
<dbReference type="PANTHER" id="PTHR11012">
    <property type="entry name" value="PROTEIN KINASE-LIKE DOMAIN-CONTAINING"/>
    <property type="match status" value="1"/>
</dbReference>
<name>A0ABQ9JHT6_9CUCU</name>
<feature type="domain" description="CHK kinase-like" evidence="1">
    <location>
        <begin position="156"/>
        <end position="322"/>
    </location>
</feature>
<dbReference type="Gene3D" id="3.90.1200.10">
    <property type="match status" value="1"/>
</dbReference>
<dbReference type="EMBL" id="JAPWTJ010000512">
    <property type="protein sequence ID" value="KAJ8977761.1"/>
    <property type="molecule type" value="Genomic_DNA"/>
</dbReference>
<reference evidence="2" key="1">
    <citation type="journal article" date="2023" name="Insect Mol. Biol.">
        <title>Genome sequencing provides insights into the evolution of gene families encoding plant cell wall-degrading enzymes in longhorned beetles.</title>
        <authorList>
            <person name="Shin N.R."/>
            <person name="Okamura Y."/>
            <person name="Kirsch R."/>
            <person name="Pauchet Y."/>
        </authorList>
    </citation>
    <scope>NUCLEOTIDE SEQUENCE</scope>
    <source>
        <strain evidence="2">MMC_N1</strain>
    </source>
</reference>
<organism evidence="2 3">
    <name type="scientific">Molorchus minor</name>
    <dbReference type="NCBI Taxonomy" id="1323400"/>
    <lineage>
        <taxon>Eukaryota</taxon>
        <taxon>Metazoa</taxon>
        <taxon>Ecdysozoa</taxon>
        <taxon>Arthropoda</taxon>
        <taxon>Hexapoda</taxon>
        <taxon>Insecta</taxon>
        <taxon>Pterygota</taxon>
        <taxon>Neoptera</taxon>
        <taxon>Endopterygota</taxon>
        <taxon>Coleoptera</taxon>
        <taxon>Polyphaga</taxon>
        <taxon>Cucujiformia</taxon>
        <taxon>Chrysomeloidea</taxon>
        <taxon>Cerambycidae</taxon>
        <taxon>Lamiinae</taxon>
        <taxon>Monochamini</taxon>
        <taxon>Molorchus</taxon>
    </lineage>
</organism>
<dbReference type="SMART" id="SM00587">
    <property type="entry name" value="CHK"/>
    <property type="match status" value="1"/>
</dbReference>
<proteinExistence type="predicted"/>
<dbReference type="Pfam" id="PF02958">
    <property type="entry name" value="EcKL"/>
    <property type="match status" value="2"/>
</dbReference>
<dbReference type="Proteomes" id="UP001162164">
    <property type="component" value="Unassembled WGS sequence"/>
</dbReference>
<dbReference type="PANTHER" id="PTHR11012:SF55">
    <property type="entry name" value="BHLH DOMAIN-CONTAINING PROTEIN"/>
    <property type="match status" value="1"/>
</dbReference>
<dbReference type="InterPro" id="IPR011009">
    <property type="entry name" value="Kinase-like_dom_sf"/>
</dbReference>
<sequence length="323" mass="36860">MTEYKIRNLEEVLAKYLGPDKKIEHVAATAFGQKGENYGNHNEEELHGVAKTIPDNEISRKIFNIQVTCKNEIAMYDTITPTLQEFQREHGVKDIIDYLPDMYGARLNLDGKNEIVDEDAVLILENLTVSVQCGARSGARPKFKEDKDEFSGVPWQGYVNVDRHIGFNLEEAELILKNLATFHSVPLAIKLKKPDVFEKKIKPYLAPFIPPDDPPPNGENKETMTTVILEIFQDSYKCIPYIPKLKRIFEGAKEASKTPPKEPFATVTHGDTWVNNIMLKFKNNKPFKLKFVDFQVCDYKSPGSDLFFFPVLKCPEKSFRGEL</sequence>
<comment type="caution">
    <text evidence="2">The sequence shown here is derived from an EMBL/GenBank/DDBJ whole genome shotgun (WGS) entry which is preliminary data.</text>
</comment>